<dbReference type="EMBL" id="VSSQ01087118">
    <property type="protein sequence ID" value="MPN34204.1"/>
    <property type="molecule type" value="Genomic_DNA"/>
</dbReference>
<evidence type="ECO:0008006" key="2">
    <source>
        <dbReference type="Google" id="ProtNLM"/>
    </source>
</evidence>
<comment type="caution">
    <text evidence="1">The sequence shown here is derived from an EMBL/GenBank/DDBJ whole genome shotgun (WGS) entry which is preliminary data.</text>
</comment>
<dbReference type="SUPFAM" id="SSF56672">
    <property type="entry name" value="DNA/RNA polymerases"/>
    <property type="match status" value="1"/>
</dbReference>
<accession>A0A645HDN1</accession>
<dbReference type="InterPro" id="IPR043502">
    <property type="entry name" value="DNA/RNA_pol_sf"/>
</dbReference>
<proteinExistence type="predicted"/>
<dbReference type="Gene3D" id="3.30.70.370">
    <property type="match status" value="1"/>
</dbReference>
<organism evidence="1">
    <name type="scientific">bioreactor metagenome</name>
    <dbReference type="NCBI Taxonomy" id="1076179"/>
    <lineage>
        <taxon>unclassified sequences</taxon>
        <taxon>metagenomes</taxon>
        <taxon>ecological metagenomes</taxon>
    </lineage>
</organism>
<gene>
    <name evidence="1" type="ORF">SDC9_181697</name>
</gene>
<sequence>MFITLPSGRRLSYIKPRIEPNRFDRDAVTYEGIGTAKKWERIETYGPKLVENIVQATARDLLAEAMLRLSEKGYEIVMHCHDEVIIETPHGFGTLKEVSDIMAVAPSWAEGLPLRADGYECSYYKKD</sequence>
<name>A0A645HDN1_9ZZZZ</name>
<protein>
    <recommendedName>
        <fullName evidence="2">DNA-directed DNA polymerase family A palm domain-containing protein</fullName>
    </recommendedName>
</protein>
<dbReference type="AlphaFoldDB" id="A0A645HDN1"/>
<evidence type="ECO:0000313" key="1">
    <source>
        <dbReference type="EMBL" id="MPN34204.1"/>
    </source>
</evidence>
<reference evidence="1" key="1">
    <citation type="submission" date="2019-08" db="EMBL/GenBank/DDBJ databases">
        <authorList>
            <person name="Kucharzyk K."/>
            <person name="Murdoch R.W."/>
            <person name="Higgins S."/>
            <person name="Loffler F."/>
        </authorList>
    </citation>
    <scope>NUCLEOTIDE SEQUENCE</scope>
</reference>